<dbReference type="Proteomes" id="UP001501204">
    <property type="component" value="Unassembled WGS sequence"/>
</dbReference>
<name>A0ABN2KP86_9MICC</name>
<gene>
    <name evidence="2" type="ORF">GCM10009767_20870</name>
</gene>
<organism evidence="2 3">
    <name type="scientific">Kocuria aegyptia</name>
    <dbReference type="NCBI Taxonomy" id="330943"/>
    <lineage>
        <taxon>Bacteria</taxon>
        <taxon>Bacillati</taxon>
        <taxon>Actinomycetota</taxon>
        <taxon>Actinomycetes</taxon>
        <taxon>Micrococcales</taxon>
        <taxon>Micrococcaceae</taxon>
        <taxon>Kocuria</taxon>
    </lineage>
</organism>
<accession>A0ABN2KP86</accession>
<comment type="caution">
    <text evidence="2">The sequence shown here is derived from an EMBL/GenBank/DDBJ whole genome shotgun (WGS) entry which is preliminary data.</text>
</comment>
<keyword evidence="3" id="KW-1185">Reference proteome</keyword>
<feature type="compositionally biased region" description="Basic and acidic residues" evidence="1">
    <location>
        <begin position="125"/>
        <end position="138"/>
    </location>
</feature>
<proteinExistence type="predicted"/>
<feature type="compositionally biased region" description="Basic residues" evidence="1">
    <location>
        <begin position="139"/>
        <end position="148"/>
    </location>
</feature>
<feature type="region of interest" description="Disordered" evidence="1">
    <location>
        <begin position="122"/>
        <end position="148"/>
    </location>
</feature>
<protein>
    <submittedName>
        <fullName evidence="2">Uncharacterized protein</fullName>
    </submittedName>
</protein>
<evidence type="ECO:0000313" key="2">
    <source>
        <dbReference type="EMBL" id="GAA1761756.1"/>
    </source>
</evidence>
<sequence>MVLDVDVRLARGLGSAAGTTAMPGSSATGVVASASGAFRAVDVLRRAGAFFAGCSAGAGAAPVPAPGRAGVVEGSGAGAPAGLEAGSDGGGVLAWLTWNTLATNPAIVKPAVEPWDGVAVPVLRPRRDGPARRSTDGRRRPRPAPRHR</sequence>
<reference evidence="2 3" key="1">
    <citation type="journal article" date="2019" name="Int. J. Syst. Evol. Microbiol.">
        <title>The Global Catalogue of Microorganisms (GCM) 10K type strain sequencing project: providing services to taxonomists for standard genome sequencing and annotation.</title>
        <authorList>
            <consortium name="The Broad Institute Genomics Platform"/>
            <consortium name="The Broad Institute Genome Sequencing Center for Infectious Disease"/>
            <person name="Wu L."/>
            <person name="Ma J."/>
        </authorList>
    </citation>
    <scope>NUCLEOTIDE SEQUENCE [LARGE SCALE GENOMIC DNA]</scope>
    <source>
        <strain evidence="2 3">JCM 14735</strain>
    </source>
</reference>
<evidence type="ECO:0000256" key="1">
    <source>
        <dbReference type="SAM" id="MobiDB-lite"/>
    </source>
</evidence>
<dbReference type="EMBL" id="BAAAOA010000024">
    <property type="protein sequence ID" value="GAA1761756.1"/>
    <property type="molecule type" value="Genomic_DNA"/>
</dbReference>
<evidence type="ECO:0000313" key="3">
    <source>
        <dbReference type="Proteomes" id="UP001501204"/>
    </source>
</evidence>